<dbReference type="EMBL" id="BAAAZR010000072">
    <property type="protein sequence ID" value="GAA3847165.1"/>
    <property type="molecule type" value="Genomic_DNA"/>
</dbReference>
<proteinExistence type="predicted"/>
<dbReference type="Proteomes" id="UP001500888">
    <property type="component" value="Unassembled WGS sequence"/>
</dbReference>
<evidence type="ECO:0000313" key="1">
    <source>
        <dbReference type="EMBL" id="GAA3847165.1"/>
    </source>
</evidence>
<accession>A0ABP7JKH9</accession>
<gene>
    <name evidence="1" type="ORF">GCM10022226_83350</name>
</gene>
<name>A0ABP7JKH9_9ACTN</name>
<keyword evidence="2" id="KW-1185">Reference proteome</keyword>
<reference evidence="2" key="1">
    <citation type="journal article" date="2019" name="Int. J. Syst. Evol. Microbiol.">
        <title>The Global Catalogue of Microorganisms (GCM) 10K type strain sequencing project: providing services to taxonomists for standard genome sequencing and annotation.</title>
        <authorList>
            <consortium name="The Broad Institute Genomics Platform"/>
            <consortium name="The Broad Institute Genome Sequencing Center for Infectious Disease"/>
            <person name="Wu L."/>
            <person name="Ma J."/>
        </authorList>
    </citation>
    <scope>NUCLEOTIDE SEQUENCE [LARGE SCALE GENOMIC DNA]</scope>
    <source>
        <strain evidence="2">JCM 16908</strain>
    </source>
</reference>
<sequence length="69" mass="7425">MLVQVGSRGLSGVHVLLLCSPERIVEIVAETAWFWLIIGVGAQARRDLAVFGVSDAIAAYSLELQPCVE</sequence>
<protein>
    <submittedName>
        <fullName evidence="1">Uncharacterized protein</fullName>
    </submittedName>
</protein>
<evidence type="ECO:0000313" key="2">
    <source>
        <dbReference type="Proteomes" id="UP001500888"/>
    </source>
</evidence>
<comment type="caution">
    <text evidence="1">The sequence shown here is derived from an EMBL/GenBank/DDBJ whole genome shotgun (WGS) entry which is preliminary data.</text>
</comment>
<organism evidence="1 2">
    <name type="scientific">Sphaerisporangium flaviroseum</name>
    <dbReference type="NCBI Taxonomy" id="509199"/>
    <lineage>
        <taxon>Bacteria</taxon>
        <taxon>Bacillati</taxon>
        <taxon>Actinomycetota</taxon>
        <taxon>Actinomycetes</taxon>
        <taxon>Streptosporangiales</taxon>
        <taxon>Streptosporangiaceae</taxon>
        <taxon>Sphaerisporangium</taxon>
    </lineage>
</organism>